<name>A0A2I0I1Q7_PUNGR</name>
<gene>
    <name evidence="1" type="ORF">CRG98_042202</name>
</gene>
<evidence type="ECO:0000313" key="1">
    <source>
        <dbReference type="EMBL" id="PKI37416.1"/>
    </source>
</evidence>
<dbReference type="EMBL" id="PGOL01004405">
    <property type="protein sequence ID" value="PKI37416.1"/>
    <property type="molecule type" value="Genomic_DNA"/>
</dbReference>
<organism evidence="1 2">
    <name type="scientific">Punica granatum</name>
    <name type="common">Pomegranate</name>
    <dbReference type="NCBI Taxonomy" id="22663"/>
    <lineage>
        <taxon>Eukaryota</taxon>
        <taxon>Viridiplantae</taxon>
        <taxon>Streptophyta</taxon>
        <taxon>Embryophyta</taxon>
        <taxon>Tracheophyta</taxon>
        <taxon>Spermatophyta</taxon>
        <taxon>Magnoliopsida</taxon>
        <taxon>eudicotyledons</taxon>
        <taxon>Gunneridae</taxon>
        <taxon>Pentapetalae</taxon>
        <taxon>rosids</taxon>
        <taxon>malvids</taxon>
        <taxon>Myrtales</taxon>
        <taxon>Lythraceae</taxon>
        <taxon>Punica</taxon>
    </lineage>
</organism>
<reference evidence="1 2" key="1">
    <citation type="submission" date="2017-11" db="EMBL/GenBank/DDBJ databases">
        <title>De-novo sequencing of pomegranate (Punica granatum L.) genome.</title>
        <authorList>
            <person name="Akparov Z."/>
            <person name="Amiraslanov A."/>
            <person name="Hajiyeva S."/>
            <person name="Abbasov M."/>
            <person name="Kaur K."/>
            <person name="Hamwieh A."/>
            <person name="Solovyev V."/>
            <person name="Salamov A."/>
            <person name="Braich B."/>
            <person name="Kosarev P."/>
            <person name="Mahmoud A."/>
            <person name="Hajiyev E."/>
            <person name="Babayeva S."/>
            <person name="Izzatullayeva V."/>
            <person name="Mammadov A."/>
            <person name="Mammadov A."/>
            <person name="Sharifova S."/>
            <person name="Ojaghi J."/>
            <person name="Eynullazada K."/>
            <person name="Bayramov B."/>
            <person name="Abdulazimova A."/>
            <person name="Shahmuradov I."/>
        </authorList>
    </citation>
    <scope>NUCLEOTIDE SEQUENCE [LARGE SCALE GENOMIC DNA]</scope>
    <source>
        <strain evidence="2">cv. AG2017</strain>
        <tissue evidence="1">Leaf</tissue>
    </source>
</reference>
<dbReference type="InterPro" id="IPR006502">
    <property type="entry name" value="PDDEXK-like"/>
</dbReference>
<dbReference type="NCBIfam" id="TIGR01615">
    <property type="entry name" value="A_thal_3542"/>
    <property type="match status" value="1"/>
</dbReference>
<comment type="caution">
    <text evidence="1">The sequence shown here is derived from an EMBL/GenBank/DDBJ whole genome shotgun (WGS) entry which is preliminary data.</text>
</comment>
<sequence length="215" mass="24308">MEVAVKMNPVRSKRVAAAFDEVAQGRGMCESSGSEHSATEEISPDNLSDLVASFMEKEGEGIELFLVDEEIEKCNIEDFSKVSDAKTMDTLRDLLGYNIVRDDAKEMISSKTGQRPAGDYQDIDVINANGQRYIVAVHLAAIFKIARPREQFTSMLGLFPLIFVGQREELKKLVRVMSDAMKQSMKRSELSMPPWRSEYMQSKWFGSYKRTTNNT</sequence>
<dbReference type="AlphaFoldDB" id="A0A2I0I1Q7"/>
<evidence type="ECO:0000313" key="2">
    <source>
        <dbReference type="Proteomes" id="UP000233551"/>
    </source>
</evidence>
<dbReference type="PANTHER" id="PTHR31579:SF1">
    <property type="entry name" value="OS03G0796600 PROTEIN"/>
    <property type="match status" value="1"/>
</dbReference>
<accession>A0A2I0I1Q7</accession>
<dbReference type="STRING" id="22663.A0A2I0I1Q7"/>
<protein>
    <submittedName>
        <fullName evidence="1">Uncharacterized protein</fullName>
    </submittedName>
</protein>
<keyword evidence="2" id="KW-1185">Reference proteome</keyword>
<proteinExistence type="predicted"/>
<dbReference type="Pfam" id="PF04720">
    <property type="entry name" value="PDDEXK_6"/>
    <property type="match status" value="1"/>
</dbReference>
<dbReference type="PANTHER" id="PTHR31579">
    <property type="entry name" value="OS03G0796600 PROTEIN"/>
    <property type="match status" value="1"/>
</dbReference>
<dbReference type="Proteomes" id="UP000233551">
    <property type="component" value="Unassembled WGS sequence"/>
</dbReference>